<evidence type="ECO:0000313" key="9">
    <source>
        <dbReference type="Proteomes" id="UP000807306"/>
    </source>
</evidence>
<keyword evidence="5" id="KW-0234">DNA repair</keyword>
<dbReference type="GO" id="GO:0051604">
    <property type="term" value="P:protein maturation"/>
    <property type="evidence" value="ECO:0007669"/>
    <property type="project" value="UniProtKB-UniRule"/>
</dbReference>
<sequence>MEATERLVQTWMASGRDEEINEIVSDISNDEATLIGVVKALGDYLTSEDAEILGKVELLSLVVARVPQNKLNLQAVRVLTAFFTGKLDDSATVKPALSGITTLASLTTFGAPEVQIVVEGIFNHVKMKALVQDVRFKVLSIIDSFMALHREVLKSMNKTFLDGYIALADGEKDPRNLMVAFAITRVILIEFDTSTHTESLFNICFCYFPITFRPPPNDKYGISAEDLKTSLRQCLNATPTFGTMAIPVFLEKLTAGSRATKKDTLQTLASCLPVYGSALGRAFARKLWNSLKLEIFQPVDVQAEEEALRTVQVLVKTIYAEEEAALESNDDIQGLARDACEECIQILKEPEKTQARAATKVLCAFLSTTPSVSRYTISQAVPHFIELFHNPDETSARAATLTLLSELVDSTKGYSSCKTGETAETAEPALSPFKDELVGVYTVGLQATSLRSPALAGLEALCSIYNLLTDEELGFVVHKVNDIIEGSPEEFEDASDELLALLTKISDYSPRHVSEQTLPLLFASLPDRPPGRDAHSEREKCWQTLSALRKLCVQQTLFESLVIRLTAKFDLLCIPSDTTDDLEPSQAYAHMLLKTLLQTLTSKVLAKHADVAKYIDTVVPRILNVFVASAFFEREETVFSDPRLISTAAGIITLVVQSLPTQRQQSYAVVLSNAILTGEVTAIAKGFQKFSSSQGLQIFGASSQRRQRDLLPLFSASVIALHKDVTLSLGEEGKFLDAVLKWIIEVADNDLQRNAALHMVAAIVNRRAESLSSFLSQLLESYWETEISNPSSTTDRRKLAIKTWTWISKALLVRKHPQAITFAEKLYDVFGDQDIGWTASKALGEIVSHDPVLTKANHANVKILYAQRYVDTVLPKIATFAKESIPPEQTSWLVALSAVIKSSPKTTYTQNFAMLIPLLLRGLDLPDADIRSNVIDTFLAAAEGETPESSIISEHSVTLANLMLKNSKVDEMPSMKVRISALRYLTVLPTIVRYDVLHPSKTVVLRELAKVLDDPIRAVRREAVDAR</sequence>
<dbReference type="InterPro" id="IPR029240">
    <property type="entry name" value="MMS19_N"/>
</dbReference>
<evidence type="ECO:0000259" key="7">
    <source>
        <dbReference type="Pfam" id="PF14500"/>
    </source>
</evidence>
<dbReference type="InterPro" id="IPR011989">
    <property type="entry name" value="ARM-like"/>
</dbReference>
<dbReference type="GO" id="GO:0097361">
    <property type="term" value="C:cytosolic [4Fe-4S] assembly targeting complex"/>
    <property type="evidence" value="ECO:0007669"/>
    <property type="project" value="UniProtKB-UniRule"/>
</dbReference>
<evidence type="ECO:0000256" key="5">
    <source>
        <dbReference type="RuleBase" id="RU367072"/>
    </source>
</evidence>
<evidence type="ECO:0000313" key="8">
    <source>
        <dbReference type="EMBL" id="KAF9531685.1"/>
    </source>
</evidence>
<dbReference type="GO" id="GO:0006281">
    <property type="term" value="P:DNA repair"/>
    <property type="evidence" value="ECO:0007669"/>
    <property type="project" value="UniProtKB-UniRule"/>
</dbReference>
<dbReference type="Gene3D" id="1.25.10.10">
    <property type="entry name" value="Leucine-rich Repeat Variant"/>
    <property type="match status" value="2"/>
</dbReference>
<comment type="caution">
    <text evidence="8">The sequence shown here is derived from an EMBL/GenBank/DDBJ whole genome shotgun (WGS) entry which is preliminary data.</text>
</comment>
<dbReference type="GO" id="GO:0005634">
    <property type="term" value="C:nucleus"/>
    <property type="evidence" value="ECO:0007669"/>
    <property type="project" value="UniProtKB-SubCell"/>
</dbReference>
<dbReference type="EMBL" id="MU157834">
    <property type="protein sequence ID" value="KAF9531685.1"/>
    <property type="molecule type" value="Genomic_DNA"/>
</dbReference>
<protein>
    <recommendedName>
        <fullName evidence="5">MMS19 nucleotide excision repair protein</fullName>
    </recommendedName>
</protein>
<evidence type="ECO:0000256" key="2">
    <source>
        <dbReference type="ARBA" id="ARBA00009340"/>
    </source>
</evidence>
<dbReference type="InterPro" id="IPR024687">
    <property type="entry name" value="MMS19_C"/>
</dbReference>
<name>A0A9P6EMN7_9AGAR</name>
<dbReference type="GO" id="GO:0016226">
    <property type="term" value="P:iron-sulfur cluster assembly"/>
    <property type="evidence" value="ECO:0007669"/>
    <property type="project" value="UniProtKB-UniRule"/>
</dbReference>
<comment type="function">
    <text evidence="5">Key component of the cytosolic iron-sulfur protein assembly (CIA) complex, a multiprotein complex that mediates the incorporation of iron-sulfur cluster into apoproteins specifically involved in DNA metabolism and genomic integrity. In the CIA complex, MMS19 acts as an adapter between early-acting CIA components and a subset of cellular target iron-sulfur proteins.</text>
</comment>
<proteinExistence type="inferred from homology"/>
<keyword evidence="9" id="KW-1185">Reference proteome</keyword>
<dbReference type="Pfam" id="PF14500">
    <property type="entry name" value="MMS19_N"/>
    <property type="match status" value="1"/>
</dbReference>
<keyword evidence="4 5" id="KW-0539">Nucleus</keyword>
<comment type="subcellular location">
    <subcellularLocation>
        <location evidence="1 5">Nucleus</location>
    </subcellularLocation>
</comment>
<keyword evidence="3" id="KW-0677">Repeat</keyword>
<evidence type="ECO:0000259" key="6">
    <source>
        <dbReference type="Pfam" id="PF12460"/>
    </source>
</evidence>
<feature type="domain" description="MMS19 C-terminal" evidence="6">
    <location>
        <begin position="544"/>
        <end position="989"/>
    </location>
</feature>
<dbReference type="Proteomes" id="UP000807306">
    <property type="component" value="Unassembled WGS sequence"/>
</dbReference>
<dbReference type="PANTHER" id="PTHR12891">
    <property type="entry name" value="DNA REPAIR/TRANSCRIPTION PROTEIN MET18/MMS19"/>
    <property type="match status" value="1"/>
</dbReference>
<reference evidence="8" key="1">
    <citation type="submission" date="2020-11" db="EMBL/GenBank/DDBJ databases">
        <authorList>
            <consortium name="DOE Joint Genome Institute"/>
            <person name="Ahrendt S."/>
            <person name="Riley R."/>
            <person name="Andreopoulos W."/>
            <person name="Labutti K."/>
            <person name="Pangilinan J."/>
            <person name="Ruiz-Duenas F.J."/>
            <person name="Barrasa J.M."/>
            <person name="Sanchez-Garcia M."/>
            <person name="Camarero S."/>
            <person name="Miyauchi S."/>
            <person name="Serrano A."/>
            <person name="Linde D."/>
            <person name="Babiker R."/>
            <person name="Drula E."/>
            <person name="Ayuso-Fernandez I."/>
            <person name="Pacheco R."/>
            <person name="Padilla G."/>
            <person name="Ferreira P."/>
            <person name="Barriuso J."/>
            <person name="Kellner H."/>
            <person name="Castanera R."/>
            <person name="Alfaro M."/>
            <person name="Ramirez L."/>
            <person name="Pisabarro A.G."/>
            <person name="Kuo A."/>
            <person name="Tritt A."/>
            <person name="Lipzen A."/>
            <person name="He G."/>
            <person name="Yan M."/>
            <person name="Ng V."/>
            <person name="Cullen D."/>
            <person name="Martin F."/>
            <person name="Rosso M.-N."/>
            <person name="Henrissat B."/>
            <person name="Hibbett D."/>
            <person name="Martinez A.T."/>
            <person name="Grigoriev I.V."/>
        </authorList>
    </citation>
    <scope>NUCLEOTIDE SEQUENCE</scope>
    <source>
        <strain evidence="8">CBS 506.95</strain>
    </source>
</reference>
<comment type="similarity">
    <text evidence="2 5">Belongs to the MET18/MMS19 family.</text>
</comment>
<evidence type="ECO:0000256" key="3">
    <source>
        <dbReference type="ARBA" id="ARBA00022737"/>
    </source>
</evidence>
<dbReference type="PANTHER" id="PTHR12891:SF0">
    <property type="entry name" value="MMS19 NUCLEOTIDE EXCISION REPAIR PROTEIN HOMOLOG"/>
    <property type="match status" value="1"/>
</dbReference>
<dbReference type="AlphaFoldDB" id="A0A9P6EMN7"/>
<evidence type="ECO:0000256" key="1">
    <source>
        <dbReference type="ARBA" id="ARBA00004123"/>
    </source>
</evidence>
<dbReference type="Pfam" id="PF12460">
    <property type="entry name" value="MMS19_C"/>
    <property type="match status" value="1"/>
</dbReference>
<gene>
    <name evidence="8" type="ORF">CPB83DRAFT_81177</name>
</gene>
<keyword evidence="5" id="KW-0227">DNA damage</keyword>
<evidence type="ECO:0000256" key="4">
    <source>
        <dbReference type="ARBA" id="ARBA00023242"/>
    </source>
</evidence>
<dbReference type="OrthoDB" id="342900at2759"/>
<feature type="domain" description="MMS19 N-terminal" evidence="7">
    <location>
        <begin position="38"/>
        <end position="297"/>
    </location>
</feature>
<organism evidence="8 9">
    <name type="scientific">Crepidotus variabilis</name>
    <dbReference type="NCBI Taxonomy" id="179855"/>
    <lineage>
        <taxon>Eukaryota</taxon>
        <taxon>Fungi</taxon>
        <taxon>Dikarya</taxon>
        <taxon>Basidiomycota</taxon>
        <taxon>Agaricomycotina</taxon>
        <taxon>Agaricomycetes</taxon>
        <taxon>Agaricomycetidae</taxon>
        <taxon>Agaricales</taxon>
        <taxon>Agaricineae</taxon>
        <taxon>Crepidotaceae</taxon>
        <taxon>Crepidotus</taxon>
    </lineage>
</organism>
<dbReference type="SUPFAM" id="SSF48371">
    <property type="entry name" value="ARM repeat"/>
    <property type="match status" value="1"/>
</dbReference>
<accession>A0A9P6EMN7</accession>
<dbReference type="InterPro" id="IPR016024">
    <property type="entry name" value="ARM-type_fold"/>
</dbReference>
<dbReference type="InterPro" id="IPR039920">
    <property type="entry name" value="MMS19"/>
</dbReference>